<dbReference type="InterPro" id="IPR001547">
    <property type="entry name" value="Glyco_hydro_5"/>
</dbReference>
<dbReference type="Pfam" id="PF00150">
    <property type="entry name" value="Cellulase"/>
    <property type="match status" value="1"/>
</dbReference>
<dbReference type="GO" id="GO:0008422">
    <property type="term" value="F:beta-glucosidase activity"/>
    <property type="evidence" value="ECO:0007669"/>
    <property type="project" value="TreeGrafter"/>
</dbReference>
<dbReference type="Gene3D" id="3.20.20.80">
    <property type="entry name" value="Glycosidases"/>
    <property type="match status" value="1"/>
</dbReference>
<organism evidence="5 6">
    <name type="scientific">Candidatus Saganbacteria bacterium CG08_land_8_20_14_0_20_45_16</name>
    <dbReference type="NCBI Taxonomy" id="2014293"/>
    <lineage>
        <taxon>Bacteria</taxon>
        <taxon>Bacillati</taxon>
        <taxon>Saganbacteria</taxon>
    </lineage>
</organism>
<dbReference type="GO" id="GO:0005576">
    <property type="term" value="C:extracellular region"/>
    <property type="evidence" value="ECO:0007669"/>
    <property type="project" value="TreeGrafter"/>
</dbReference>
<evidence type="ECO:0000256" key="1">
    <source>
        <dbReference type="ARBA" id="ARBA00022801"/>
    </source>
</evidence>
<dbReference type="InterPro" id="IPR017853">
    <property type="entry name" value="GH"/>
</dbReference>
<sequence length="372" mass="43576">MQQLRGLNLGGWLMMEGYILGGRNIPEHLFKRELAKLYGPDFVVEFTKRFRESFITDQDFARIKKLGLNCVRLPFNYRLLEEHHGFEYLQNVVGRIGEAGLQVILDMHAVPGSQNTDWHSDSEGQALFWENSADREKYFALWQKLAQTFKNEVALAGYDVMNEPVTKDVKLLTEVFQQVVEIIRGEGGRQTIFLEGDEWGTNIEFIKDIKGDNLAISIHFYQPFNFVFNWLPADKYPDEYWHKEKLRSMLKNYADFARQLKLPVLVGEFGVVSRCPCCGAEFQWVKDVLDIFQEFGWSWTYWTYKSIQGMKFPDGLYQLSDTTGIIGTPAHETGLDNFYQLLKDRREEFFRVWKTDNFKLNDKLVEILKVNY</sequence>
<dbReference type="PANTHER" id="PTHR31297:SF13">
    <property type="entry name" value="PUTATIVE-RELATED"/>
    <property type="match status" value="1"/>
</dbReference>
<reference evidence="5 6" key="1">
    <citation type="submission" date="2017-09" db="EMBL/GenBank/DDBJ databases">
        <title>Depth-based differentiation of microbial function through sediment-hosted aquifers and enrichment of novel symbionts in the deep terrestrial subsurface.</title>
        <authorList>
            <person name="Probst A.J."/>
            <person name="Ladd B."/>
            <person name="Jarett J.K."/>
            <person name="Geller-Mcgrath D.E."/>
            <person name="Sieber C.M."/>
            <person name="Emerson J.B."/>
            <person name="Anantharaman K."/>
            <person name="Thomas B.C."/>
            <person name="Malmstrom R."/>
            <person name="Stieglmeier M."/>
            <person name="Klingl A."/>
            <person name="Woyke T."/>
            <person name="Ryan C.M."/>
            <person name="Banfield J.F."/>
        </authorList>
    </citation>
    <scope>NUCLEOTIDE SEQUENCE [LARGE SCALE GENOMIC DNA]</scope>
    <source>
        <strain evidence="5">CG08_land_8_20_14_0_20_45_16</strain>
    </source>
</reference>
<dbReference type="SUPFAM" id="SSF51445">
    <property type="entry name" value="(Trans)glycosidases"/>
    <property type="match status" value="1"/>
</dbReference>
<evidence type="ECO:0000313" key="5">
    <source>
        <dbReference type="EMBL" id="PIS28654.1"/>
    </source>
</evidence>
<dbReference type="PANTHER" id="PTHR31297">
    <property type="entry name" value="GLUCAN ENDO-1,6-BETA-GLUCOSIDASE B"/>
    <property type="match status" value="1"/>
</dbReference>
<feature type="domain" description="Glycoside hydrolase family 5" evidence="4">
    <location>
        <begin position="53"/>
        <end position="305"/>
    </location>
</feature>
<dbReference type="GO" id="GO:0009251">
    <property type="term" value="P:glucan catabolic process"/>
    <property type="evidence" value="ECO:0007669"/>
    <property type="project" value="TreeGrafter"/>
</dbReference>
<protein>
    <recommendedName>
        <fullName evidence="4">Glycoside hydrolase family 5 domain-containing protein</fullName>
    </recommendedName>
</protein>
<evidence type="ECO:0000313" key="6">
    <source>
        <dbReference type="Proteomes" id="UP000231343"/>
    </source>
</evidence>
<keyword evidence="2 3" id="KW-0326">Glycosidase</keyword>
<dbReference type="AlphaFoldDB" id="A0A2H0XUL9"/>
<comment type="similarity">
    <text evidence="3">Belongs to the glycosyl hydrolase 5 (cellulase A) family.</text>
</comment>
<evidence type="ECO:0000256" key="3">
    <source>
        <dbReference type="RuleBase" id="RU361153"/>
    </source>
</evidence>
<evidence type="ECO:0000256" key="2">
    <source>
        <dbReference type="ARBA" id="ARBA00023295"/>
    </source>
</evidence>
<keyword evidence="1 3" id="KW-0378">Hydrolase</keyword>
<comment type="caution">
    <text evidence="5">The sequence shown here is derived from an EMBL/GenBank/DDBJ whole genome shotgun (WGS) entry which is preliminary data.</text>
</comment>
<dbReference type="GO" id="GO:0009986">
    <property type="term" value="C:cell surface"/>
    <property type="evidence" value="ECO:0007669"/>
    <property type="project" value="TreeGrafter"/>
</dbReference>
<proteinExistence type="inferred from homology"/>
<dbReference type="EMBL" id="PEYM01000123">
    <property type="protein sequence ID" value="PIS28654.1"/>
    <property type="molecule type" value="Genomic_DNA"/>
</dbReference>
<gene>
    <name evidence="5" type="ORF">COT42_07375</name>
</gene>
<accession>A0A2H0XUL9</accession>
<name>A0A2H0XUL9_UNCSA</name>
<evidence type="ECO:0000259" key="4">
    <source>
        <dbReference type="Pfam" id="PF00150"/>
    </source>
</evidence>
<dbReference type="InterPro" id="IPR050386">
    <property type="entry name" value="Glycosyl_hydrolase_5"/>
</dbReference>
<dbReference type="Proteomes" id="UP000231343">
    <property type="component" value="Unassembled WGS sequence"/>
</dbReference>